<dbReference type="SUPFAM" id="SSF50715">
    <property type="entry name" value="Ribosomal protein L25-like"/>
    <property type="match status" value="1"/>
</dbReference>
<comment type="similarity">
    <text evidence="5">Belongs to the bacterial ribosomal protein bL25 family. CTC subfamily.</text>
</comment>
<dbReference type="PANTHER" id="PTHR33284:SF1">
    <property type="entry name" value="RIBOSOMAL PROTEIN L25_GLN-TRNA SYNTHETASE, ANTI-CODON-BINDING DOMAIN-CONTAINING PROTEIN"/>
    <property type="match status" value="1"/>
</dbReference>
<evidence type="ECO:0000259" key="8">
    <source>
        <dbReference type="Pfam" id="PF14693"/>
    </source>
</evidence>
<reference evidence="9 10" key="1">
    <citation type="submission" date="2010-11" db="EMBL/GenBank/DDBJ databases">
        <title>Complete sequence of Halanaerobium sp. sapolanicus.</title>
        <authorList>
            <consortium name="US DOE Joint Genome Institute"/>
            <person name="Lucas S."/>
            <person name="Copeland A."/>
            <person name="Lapidus A."/>
            <person name="Cheng J.-F."/>
            <person name="Bruce D."/>
            <person name="Goodwin L."/>
            <person name="Pitluck S."/>
            <person name="Davenport K."/>
            <person name="Detter J.C."/>
            <person name="Han C."/>
            <person name="Tapia R."/>
            <person name="Land M."/>
            <person name="Hauser L."/>
            <person name="Jeffries C."/>
            <person name="Kyrpides N."/>
            <person name="Ivanova N."/>
            <person name="Mikhailova N."/>
            <person name="Begemann M.B."/>
            <person name="Mormile M.R."/>
            <person name="Wall J.D."/>
            <person name="Elias D.A."/>
            <person name="Woyke T."/>
        </authorList>
    </citation>
    <scope>NUCLEOTIDE SEQUENCE [LARGE SCALE GENOMIC DNA]</scope>
    <source>
        <strain evidence="10">sapolanicus</strain>
    </source>
</reference>
<sequence>MERHSIEVELRTESGKGVARKIRRDGKIPGVVYGRGKDPKSIKLDPSDIEKLLFSNAIIDLTVADDDGEESTVIIKDFQKSVIKRELLHVDFQYISMDEKITVSVPLHLEGTAAGVHDGGVLQQLLRNVDIDALPAEIPSEITIDISDLEMGDSLSAADLDLPEGIDLVTDSSEVIVTVVTPTELIEEEEDEEEEEFLEPEVIGEEDDEEAEEGAEDEEEKDYQEY</sequence>
<dbReference type="InterPro" id="IPR020056">
    <property type="entry name" value="Rbsml_bL25/Gln-tRNA_synth_N"/>
</dbReference>
<keyword evidence="4 5" id="KW-0687">Ribonucleoprotein</keyword>
<dbReference type="Gene3D" id="2.170.120.20">
    <property type="entry name" value="Ribosomal protein L25, beta domain"/>
    <property type="match status" value="1"/>
</dbReference>
<dbReference type="GO" id="GO:0003735">
    <property type="term" value="F:structural constituent of ribosome"/>
    <property type="evidence" value="ECO:0007669"/>
    <property type="project" value="InterPro"/>
</dbReference>
<dbReference type="GO" id="GO:0006412">
    <property type="term" value="P:translation"/>
    <property type="evidence" value="ECO:0007669"/>
    <property type="project" value="UniProtKB-UniRule"/>
</dbReference>
<reference evidence="9 10" key="2">
    <citation type="journal article" date="2011" name="J. Bacteriol.">
        <title>Complete Genome Sequence of the Haloalkaliphilic, Hydrogen Producing Halanaerobium hydrogenoformans.</title>
        <authorList>
            <person name="Brown S.D."/>
            <person name="Begemann M.B."/>
            <person name="Mormile M.R."/>
            <person name="Wall J.D."/>
            <person name="Han C.S."/>
            <person name="Goodwin L.A."/>
            <person name="Pitluck S."/>
            <person name="Land M.L."/>
            <person name="Hauser L.J."/>
            <person name="Elias D.A."/>
        </authorList>
    </citation>
    <scope>NUCLEOTIDE SEQUENCE [LARGE SCALE GENOMIC DNA]</scope>
    <source>
        <strain evidence="10">sapolanicus</strain>
    </source>
</reference>
<dbReference type="STRING" id="656519.Halsa_1995"/>
<accession>E4RJJ2</accession>
<feature type="domain" description="Large ribosomal subunit protein bL25 beta" evidence="8">
    <location>
        <begin position="100"/>
        <end position="182"/>
    </location>
</feature>
<evidence type="ECO:0000313" key="10">
    <source>
        <dbReference type="Proteomes" id="UP000007434"/>
    </source>
</evidence>
<dbReference type="InterPro" id="IPR001021">
    <property type="entry name" value="Ribosomal_bL25_long"/>
</dbReference>
<evidence type="ECO:0000256" key="2">
    <source>
        <dbReference type="ARBA" id="ARBA00022884"/>
    </source>
</evidence>
<keyword evidence="3 5" id="KW-0689">Ribosomal protein</keyword>
<keyword evidence="1 5" id="KW-0699">rRNA-binding</keyword>
<evidence type="ECO:0000256" key="5">
    <source>
        <dbReference type="HAMAP-Rule" id="MF_01334"/>
    </source>
</evidence>
<dbReference type="AlphaFoldDB" id="E4RJJ2"/>
<dbReference type="InterPro" id="IPR020930">
    <property type="entry name" value="Ribosomal_uL5_bac-type"/>
</dbReference>
<dbReference type="GO" id="GO:0008097">
    <property type="term" value="F:5S rRNA binding"/>
    <property type="evidence" value="ECO:0007669"/>
    <property type="project" value="InterPro"/>
</dbReference>
<dbReference type="OrthoDB" id="9790002at2"/>
<dbReference type="InterPro" id="IPR011035">
    <property type="entry name" value="Ribosomal_bL25/Gln-tRNA_synth"/>
</dbReference>
<dbReference type="InterPro" id="IPR037121">
    <property type="entry name" value="Ribosomal_bL25_C"/>
</dbReference>
<comment type="function">
    <text evidence="5">This is one of the proteins that binds to the 5S RNA in the ribosome where it forms part of the central protuberance.</text>
</comment>
<keyword evidence="2 5" id="KW-0694">RNA-binding</keyword>
<dbReference type="eggNOG" id="COG1825">
    <property type="taxonomic scope" value="Bacteria"/>
</dbReference>
<evidence type="ECO:0000313" key="9">
    <source>
        <dbReference type="EMBL" id="ADQ15412.1"/>
    </source>
</evidence>
<dbReference type="Pfam" id="PF01386">
    <property type="entry name" value="Ribosomal_L25p"/>
    <property type="match status" value="1"/>
</dbReference>
<feature type="region of interest" description="Disordered" evidence="6">
    <location>
        <begin position="185"/>
        <end position="226"/>
    </location>
</feature>
<organism evidence="9 10">
    <name type="scientific">Halanaerobium hydrogeniformans</name>
    <name type="common">Halanaerobium sp. (strain sapolanicus)</name>
    <dbReference type="NCBI Taxonomy" id="656519"/>
    <lineage>
        <taxon>Bacteria</taxon>
        <taxon>Bacillati</taxon>
        <taxon>Bacillota</taxon>
        <taxon>Clostridia</taxon>
        <taxon>Halanaerobiales</taxon>
        <taxon>Halanaerobiaceae</taxon>
        <taxon>Halanaerobium</taxon>
    </lineage>
</organism>
<evidence type="ECO:0000256" key="1">
    <source>
        <dbReference type="ARBA" id="ARBA00022730"/>
    </source>
</evidence>
<dbReference type="NCBIfam" id="TIGR00731">
    <property type="entry name" value="bL25_bact_ctc"/>
    <property type="match status" value="1"/>
</dbReference>
<evidence type="ECO:0000259" key="7">
    <source>
        <dbReference type="Pfam" id="PF01386"/>
    </source>
</evidence>
<feature type="domain" description="Large ribosomal subunit protein bL25 L25" evidence="7">
    <location>
        <begin position="6"/>
        <end position="92"/>
    </location>
</feature>
<evidence type="ECO:0000256" key="6">
    <source>
        <dbReference type="SAM" id="MobiDB-lite"/>
    </source>
</evidence>
<dbReference type="HAMAP" id="MF_01334">
    <property type="entry name" value="Ribosomal_bL25_CTC"/>
    <property type="match status" value="1"/>
</dbReference>
<evidence type="ECO:0000256" key="4">
    <source>
        <dbReference type="ARBA" id="ARBA00023274"/>
    </source>
</evidence>
<dbReference type="PANTHER" id="PTHR33284">
    <property type="entry name" value="RIBOSOMAL PROTEIN L25/GLN-TRNA SYNTHETASE, ANTI-CODON-BINDING DOMAIN-CONTAINING PROTEIN"/>
    <property type="match status" value="1"/>
</dbReference>
<comment type="subunit">
    <text evidence="5">Part of the 50S ribosomal subunit; part of the 5S rRNA/L5/L18/L25 subcomplex. Contacts the 5S rRNA. Binds to the 5S rRNA independently of L5 and L18.</text>
</comment>
<dbReference type="Proteomes" id="UP000007434">
    <property type="component" value="Chromosome"/>
</dbReference>
<dbReference type="InterPro" id="IPR029751">
    <property type="entry name" value="Ribosomal_L25_dom"/>
</dbReference>
<dbReference type="RefSeq" id="WP_013406480.1">
    <property type="nucleotide sequence ID" value="NC_014654.1"/>
</dbReference>
<dbReference type="KEGG" id="has:Halsa_1995"/>
<protein>
    <recommendedName>
        <fullName evidence="5">Large ribosomal subunit protein bL25</fullName>
    </recommendedName>
    <alternativeName>
        <fullName evidence="5">General stress protein CTC</fullName>
    </alternativeName>
</protein>
<dbReference type="CDD" id="cd00495">
    <property type="entry name" value="Ribosomal_L25_TL5_CTC"/>
    <property type="match status" value="1"/>
</dbReference>
<dbReference type="HOGENOM" id="CLU_075939_2_0_9"/>
<dbReference type="Gene3D" id="2.40.240.10">
    <property type="entry name" value="Ribosomal Protein L25, Chain P"/>
    <property type="match status" value="1"/>
</dbReference>
<evidence type="ECO:0000256" key="3">
    <source>
        <dbReference type="ARBA" id="ARBA00022980"/>
    </source>
</evidence>
<proteinExistence type="inferred from homology"/>
<dbReference type="EMBL" id="CP002304">
    <property type="protein sequence ID" value="ADQ15412.1"/>
    <property type="molecule type" value="Genomic_DNA"/>
</dbReference>
<name>E4RJJ2_HALHG</name>
<dbReference type="Pfam" id="PF14693">
    <property type="entry name" value="Ribosomal_TL5_C"/>
    <property type="match status" value="1"/>
</dbReference>
<keyword evidence="10" id="KW-1185">Reference proteome</keyword>
<dbReference type="InterPro" id="IPR020057">
    <property type="entry name" value="Ribosomal_bL25_b-dom"/>
</dbReference>
<dbReference type="GO" id="GO:0022625">
    <property type="term" value="C:cytosolic large ribosomal subunit"/>
    <property type="evidence" value="ECO:0007669"/>
    <property type="project" value="TreeGrafter"/>
</dbReference>
<gene>
    <name evidence="5" type="primary">rplY</name>
    <name evidence="5" type="synonym">ctc</name>
    <name evidence="9" type="ordered locus">Halsa_1995</name>
</gene>